<evidence type="ECO:0000313" key="9">
    <source>
        <dbReference type="Proteomes" id="UP000650628"/>
    </source>
</evidence>
<dbReference type="InterPro" id="IPR008457">
    <property type="entry name" value="Cu-R_CopD_dom"/>
</dbReference>
<evidence type="ECO:0000313" key="8">
    <source>
        <dbReference type="EMBL" id="GII33449.1"/>
    </source>
</evidence>
<dbReference type="EMBL" id="BOOO01000040">
    <property type="protein sequence ID" value="GII33449.1"/>
    <property type="molecule type" value="Genomic_DNA"/>
</dbReference>
<feature type="domain" description="Copper resistance protein D" evidence="7">
    <location>
        <begin position="187"/>
        <end position="282"/>
    </location>
</feature>
<feature type="transmembrane region" description="Helical" evidence="6">
    <location>
        <begin position="471"/>
        <end position="491"/>
    </location>
</feature>
<name>A0A8J3TZU0_9ACTN</name>
<feature type="transmembrane region" description="Helical" evidence="6">
    <location>
        <begin position="119"/>
        <end position="137"/>
    </location>
</feature>
<comment type="subcellular location">
    <subcellularLocation>
        <location evidence="1">Cell membrane</location>
        <topology evidence="1">Multi-pass membrane protein</topology>
    </subcellularLocation>
</comment>
<reference evidence="8 9" key="1">
    <citation type="submission" date="2021-01" db="EMBL/GenBank/DDBJ databases">
        <title>Whole genome shotgun sequence of Planotetraspora mira NBRC 15435.</title>
        <authorList>
            <person name="Komaki H."/>
            <person name="Tamura T."/>
        </authorList>
    </citation>
    <scope>NUCLEOTIDE SEQUENCE [LARGE SCALE GENOMIC DNA]</scope>
    <source>
        <strain evidence="8 9">NBRC 15435</strain>
    </source>
</reference>
<feature type="transmembrane region" description="Helical" evidence="6">
    <location>
        <begin position="88"/>
        <end position="112"/>
    </location>
</feature>
<dbReference type="Proteomes" id="UP000650628">
    <property type="component" value="Unassembled WGS sequence"/>
</dbReference>
<dbReference type="RefSeq" id="WP_203957286.1">
    <property type="nucleotide sequence ID" value="NZ_BOOO01000040.1"/>
</dbReference>
<keyword evidence="9" id="KW-1185">Reference proteome</keyword>
<keyword evidence="4 6" id="KW-1133">Transmembrane helix</keyword>
<dbReference type="InterPro" id="IPR032694">
    <property type="entry name" value="CopC/D"/>
</dbReference>
<gene>
    <name evidence="8" type="ORF">Pmi06nite_68910</name>
</gene>
<dbReference type="GO" id="GO:0005886">
    <property type="term" value="C:plasma membrane"/>
    <property type="evidence" value="ECO:0007669"/>
    <property type="project" value="UniProtKB-SubCell"/>
</dbReference>
<feature type="transmembrane region" description="Helical" evidence="6">
    <location>
        <begin position="149"/>
        <end position="175"/>
    </location>
</feature>
<evidence type="ECO:0000256" key="2">
    <source>
        <dbReference type="ARBA" id="ARBA00022475"/>
    </source>
</evidence>
<dbReference type="PANTHER" id="PTHR34820:SF4">
    <property type="entry name" value="INNER MEMBRANE PROTEIN YEBZ"/>
    <property type="match status" value="1"/>
</dbReference>
<feature type="transmembrane region" description="Helical" evidence="6">
    <location>
        <begin position="331"/>
        <end position="351"/>
    </location>
</feature>
<dbReference type="InterPro" id="IPR019108">
    <property type="entry name" value="Caa3_assmbl_CtaG-rel"/>
</dbReference>
<feature type="transmembrane region" description="Helical" evidence="6">
    <location>
        <begin position="437"/>
        <end position="459"/>
    </location>
</feature>
<feature type="transmembrane region" description="Helical" evidence="6">
    <location>
        <begin position="503"/>
        <end position="524"/>
    </location>
</feature>
<evidence type="ECO:0000259" key="7">
    <source>
        <dbReference type="Pfam" id="PF05425"/>
    </source>
</evidence>
<evidence type="ECO:0000256" key="3">
    <source>
        <dbReference type="ARBA" id="ARBA00022692"/>
    </source>
</evidence>
<sequence length="596" mass="62898">MVTWTLPLARLAHDACAVATVGALFTGTVLVPTSPGELSPAATRCIRAAGAWALGWAVSTAFVLVLTASDVSGVPLSRIGSVGAVADLTLSITQGRAFLIVALIALVVAAVCRNVSRTGWARALLAASIFGLLPPAFAGHATSAADHDLAVSAMMVHIVAIAVWVGGLVGILLYLRDERELLPSGISRFSVVALTCFIAVALSGGVAGWIRLGELSQLWTSRYGLLLAGKILALFVLGYFGWRHRRTTMAGLASGQSRRPFLRLAAGEVAVMGATIGLAVALSRTAPPAVSPVTATNVQSGELLYLRHLLGYEVLPFTFTRLITEWRPSPFLISLFLAAAAAYLVGVRRVTMRGIAWPRRRTSAWFTGLGMLALVEVTGIGTYARVMFSLHSVQHVVITVLGPVLLAGGAPVTLTLQALGRTADVLSNRFARWATKPIVVFLAYVIPVFSFYVTDWFGYSQSSQAVNLATQLTFTATGLLYFWVAAGIDPLPVPLSSATRARLVLGGIAVQTVLVTVVLTWPLIGEQWYRQLGLMYTPLQQDPVLGSPAGGLTAELDSLAVDQHIGGAVRGVVAIGALYVLGFLTRARSAKPGARG</sequence>
<feature type="transmembrane region" description="Helical" evidence="6">
    <location>
        <begin position="565"/>
        <end position="585"/>
    </location>
</feature>
<feature type="transmembrane region" description="Helical" evidence="6">
    <location>
        <begin position="222"/>
        <end position="240"/>
    </location>
</feature>
<feature type="transmembrane region" description="Helical" evidence="6">
    <location>
        <begin position="363"/>
        <end position="384"/>
    </location>
</feature>
<evidence type="ECO:0000256" key="5">
    <source>
        <dbReference type="ARBA" id="ARBA00023136"/>
    </source>
</evidence>
<feature type="transmembrane region" description="Helical" evidence="6">
    <location>
        <begin position="12"/>
        <end position="33"/>
    </location>
</feature>
<proteinExistence type="predicted"/>
<feature type="transmembrane region" description="Helical" evidence="6">
    <location>
        <begin position="261"/>
        <end position="282"/>
    </location>
</feature>
<feature type="transmembrane region" description="Helical" evidence="6">
    <location>
        <begin position="187"/>
        <end position="210"/>
    </location>
</feature>
<keyword evidence="2" id="KW-1003">Cell membrane</keyword>
<dbReference type="AlphaFoldDB" id="A0A8J3TZU0"/>
<dbReference type="Pfam" id="PF09678">
    <property type="entry name" value="Caa3_CtaG"/>
    <property type="match status" value="1"/>
</dbReference>
<feature type="transmembrane region" description="Helical" evidence="6">
    <location>
        <begin position="45"/>
        <end position="68"/>
    </location>
</feature>
<protein>
    <submittedName>
        <fullName evidence="8">Copper resistance D</fullName>
    </submittedName>
</protein>
<keyword evidence="3 6" id="KW-0812">Transmembrane</keyword>
<evidence type="ECO:0000256" key="1">
    <source>
        <dbReference type="ARBA" id="ARBA00004651"/>
    </source>
</evidence>
<evidence type="ECO:0000256" key="6">
    <source>
        <dbReference type="SAM" id="Phobius"/>
    </source>
</evidence>
<keyword evidence="5 6" id="KW-0472">Membrane</keyword>
<comment type="caution">
    <text evidence="8">The sequence shown here is derived from an EMBL/GenBank/DDBJ whole genome shotgun (WGS) entry which is preliminary data.</text>
</comment>
<evidence type="ECO:0000256" key="4">
    <source>
        <dbReference type="ARBA" id="ARBA00022989"/>
    </source>
</evidence>
<dbReference type="Pfam" id="PF05425">
    <property type="entry name" value="CopD"/>
    <property type="match status" value="1"/>
</dbReference>
<dbReference type="PANTHER" id="PTHR34820">
    <property type="entry name" value="INNER MEMBRANE PROTEIN YEBZ"/>
    <property type="match status" value="1"/>
</dbReference>
<organism evidence="8 9">
    <name type="scientific">Planotetraspora mira</name>
    <dbReference type="NCBI Taxonomy" id="58121"/>
    <lineage>
        <taxon>Bacteria</taxon>
        <taxon>Bacillati</taxon>
        <taxon>Actinomycetota</taxon>
        <taxon>Actinomycetes</taxon>
        <taxon>Streptosporangiales</taxon>
        <taxon>Streptosporangiaceae</taxon>
        <taxon>Planotetraspora</taxon>
    </lineage>
</organism>
<accession>A0A8J3TZU0</accession>
<dbReference type="GO" id="GO:0006825">
    <property type="term" value="P:copper ion transport"/>
    <property type="evidence" value="ECO:0007669"/>
    <property type="project" value="InterPro"/>
</dbReference>
<feature type="transmembrane region" description="Helical" evidence="6">
    <location>
        <begin position="396"/>
        <end position="416"/>
    </location>
</feature>